<keyword evidence="2" id="KW-1185">Reference proteome</keyword>
<gene>
    <name evidence="1" type="ORF">JJB79_02275</name>
</gene>
<dbReference type="EMBL" id="JAFCXS010000001">
    <property type="protein sequence ID" value="MBM0746254.1"/>
    <property type="molecule type" value="Genomic_DNA"/>
</dbReference>
<accession>A0ABS1Z1J1</accession>
<reference evidence="1 2" key="1">
    <citation type="submission" date="2021-01" db="EMBL/GenBank/DDBJ databases">
        <title>Complete genome sequence of Pantoea eucrina OB49, a heavy metal tolerant bacterium with PGPR potential isolated from wheat in Algeria.</title>
        <authorList>
            <person name="Lekired A."/>
            <person name="Ouzari I.H."/>
        </authorList>
    </citation>
    <scope>NUCLEOTIDE SEQUENCE [LARGE SCALE GENOMIC DNA]</scope>
    <source>
        <strain evidence="1 2">OB49</strain>
    </source>
</reference>
<dbReference type="Proteomes" id="UP000809137">
    <property type="component" value="Unassembled WGS sequence"/>
</dbReference>
<comment type="caution">
    <text evidence="1">The sequence shown here is derived from an EMBL/GenBank/DDBJ whole genome shotgun (WGS) entry which is preliminary data.</text>
</comment>
<protein>
    <recommendedName>
        <fullName evidence="3">Lipoprotein</fullName>
    </recommendedName>
</protein>
<evidence type="ECO:0000313" key="1">
    <source>
        <dbReference type="EMBL" id="MBM0746254.1"/>
    </source>
</evidence>
<dbReference type="PROSITE" id="PS51257">
    <property type="entry name" value="PROKAR_LIPOPROTEIN"/>
    <property type="match status" value="1"/>
</dbReference>
<sequence>MKSLGIVLLALLLAGCDRPRDTQLRLDASRQLQRNIDTSPLRASCEHIARGREWLTPHSVQQLEKHHCQNVLRSASETNFLNTAIYTQTIPVVCGSIQGRSFTGTTLTRRFIYSYDEKALVIRPESEQDKSRFEDRKTLAQLQTDFQNQWAKYCR</sequence>
<name>A0ABS1Z1J1_9GAMM</name>
<dbReference type="GeneID" id="84691144"/>
<proteinExistence type="predicted"/>
<dbReference type="RefSeq" id="WP_039384148.1">
    <property type="nucleotide sequence ID" value="NZ_CP083448.1"/>
</dbReference>
<evidence type="ECO:0008006" key="3">
    <source>
        <dbReference type="Google" id="ProtNLM"/>
    </source>
</evidence>
<evidence type="ECO:0000313" key="2">
    <source>
        <dbReference type="Proteomes" id="UP000809137"/>
    </source>
</evidence>
<organism evidence="1 2">
    <name type="scientific">Pantoea eucrina</name>
    <dbReference type="NCBI Taxonomy" id="472693"/>
    <lineage>
        <taxon>Bacteria</taxon>
        <taxon>Pseudomonadati</taxon>
        <taxon>Pseudomonadota</taxon>
        <taxon>Gammaproteobacteria</taxon>
        <taxon>Enterobacterales</taxon>
        <taxon>Erwiniaceae</taxon>
        <taxon>Pantoea</taxon>
    </lineage>
</organism>